<dbReference type="InterPro" id="IPR033757">
    <property type="entry name" value="WTAP"/>
</dbReference>
<keyword evidence="5" id="KW-0539">Nucleus</keyword>
<dbReference type="AlphaFoldDB" id="A0A167NT22"/>
<dbReference type="Proteomes" id="UP000076738">
    <property type="component" value="Unassembled WGS sequence"/>
</dbReference>
<accession>A0A167NT22</accession>
<feature type="compositionally biased region" description="Basic and acidic residues" evidence="6">
    <location>
        <begin position="263"/>
        <end position="300"/>
    </location>
</feature>
<evidence type="ECO:0000313" key="8">
    <source>
        <dbReference type="Proteomes" id="UP000076738"/>
    </source>
</evidence>
<evidence type="ECO:0000256" key="2">
    <source>
        <dbReference type="ARBA" id="ARBA00010313"/>
    </source>
</evidence>
<sequence>MADAMEEDAIPSAREIELLGQLREKEKQVNALVEDITALRAFVPTQPLPAPVVSGQALPPSLLALLTPLLRANPPSGVPSASIITSRVELLQRENDELYELLKESNVAQLKEEVTLLRQTVVGLDTALRESHSTATSLSSQLSQAQEALISLGNPPPSATPASPVTNTVAPTSNGSTVTHTADLSPSSSNKPIPTGPRSQTIKRPPRAHPPLQSPTSPVAATTSPVAAASASSGLSVRGAASTPMTHELPRRPSPNPRRSRSRSPDLRHSGERGRDRYAERESGRQRDRSPLPGGRRNDNGGDNGGGRRRHSNNNARRGGPSGPVGPVETRSLVERMGL</sequence>
<comment type="similarity">
    <text evidence="2">Belongs to the fl(2)d family.</text>
</comment>
<comment type="subcellular location">
    <subcellularLocation>
        <location evidence="1">Nucleus</location>
    </subcellularLocation>
</comment>
<gene>
    <name evidence="7" type="ORF">CALVIDRAFT_535649</name>
</gene>
<dbReference type="GO" id="GO:0006397">
    <property type="term" value="P:mRNA processing"/>
    <property type="evidence" value="ECO:0007669"/>
    <property type="project" value="UniProtKB-KW"/>
</dbReference>
<name>A0A167NT22_CALVF</name>
<dbReference type="GO" id="GO:0016556">
    <property type="term" value="P:mRNA modification"/>
    <property type="evidence" value="ECO:0007669"/>
    <property type="project" value="InterPro"/>
</dbReference>
<evidence type="ECO:0000256" key="5">
    <source>
        <dbReference type="ARBA" id="ARBA00023242"/>
    </source>
</evidence>
<dbReference type="Pfam" id="PF17098">
    <property type="entry name" value="Wtap"/>
    <property type="match status" value="1"/>
</dbReference>
<keyword evidence="8" id="KW-1185">Reference proteome</keyword>
<organism evidence="7 8">
    <name type="scientific">Calocera viscosa (strain TUFC12733)</name>
    <dbReference type="NCBI Taxonomy" id="1330018"/>
    <lineage>
        <taxon>Eukaryota</taxon>
        <taxon>Fungi</taxon>
        <taxon>Dikarya</taxon>
        <taxon>Basidiomycota</taxon>
        <taxon>Agaricomycotina</taxon>
        <taxon>Dacrymycetes</taxon>
        <taxon>Dacrymycetales</taxon>
        <taxon>Dacrymycetaceae</taxon>
        <taxon>Calocera</taxon>
    </lineage>
</organism>
<keyword evidence="4" id="KW-0508">mRNA splicing</keyword>
<keyword evidence="3" id="KW-0507">mRNA processing</keyword>
<protein>
    <submittedName>
        <fullName evidence="7">Uncharacterized protein</fullName>
    </submittedName>
</protein>
<dbReference type="OrthoDB" id="3363802at2759"/>
<dbReference type="EMBL" id="KV417277">
    <property type="protein sequence ID" value="KZO98045.1"/>
    <property type="molecule type" value="Genomic_DNA"/>
</dbReference>
<dbReference type="GO" id="GO:0008380">
    <property type="term" value="P:RNA splicing"/>
    <property type="evidence" value="ECO:0007669"/>
    <property type="project" value="UniProtKB-KW"/>
</dbReference>
<evidence type="ECO:0000256" key="3">
    <source>
        <dbReference type="ARBA" id="ARBA00022664"/>
    </source>
</evidence>
<dbReference type="GO" id="GO:0000381">
    <property type="term" value="P:regulation of alternative mRNA splicing, via spliceosome"/>
    <property type="evidence" value="ECO:0007669"/>
    <property type="project" value="InterPro"/>
</dbReference>
<dbReference type="STRING" id="1330018.A0A167NT22"/>
<dbReference type="GO" id="GO:0005634">
    <property type="term" value="C:nucleus"/>
    <property type="evidence" value="ECO:0007669"/>
    <property type="project" value="UniProtKB-SubCell"/>
</dbReference>
<evidence type="ECO:0000313" key="7">
    <source>
        <dbReference type="EMBL" id="KZO98045.1"/>
    </source>
</evidence>
<reference evidence="7 8" key="1">
    <citation type="journal article" date="2016" name="Mol. Biol. Evol.">
        <title>Comparative Genomics of Early-Diverging Mushroom-Forming Fungi Provides Insights into the Origins of Lignocellulose Decay Capabilities.</title>
        <authorList>
            <person name="Nagy L.G."/>
            <person name="Riley R."/>
            <person name="Tritt A."/>
            <person name="Adam C."/>
            <person name="Daum C."/>
            <person name="Floudas D."/>
            <person name="Sun H."/>
            <person name="Yadav J.S."/>
            <person name="Pangilinan J."/>
            <person name="Larsson K.H."/>
            <person name="Matsuura K."/>
            <person name="Barry K."/>
            <person name="Labutti K."/>
            <person name="Kuo R."/>
            <person name="Ohm R.A."/>
            <person name="Bhattacharya S.S."/>
            <person name="Shirouzu T."/>
            <person name="Yoshinaga Y."/>
            <person name="Martin F.M."/>
            <person name="Grigoriev I.V."/>
            <person name="Hibbett D.S."/>
        </authorList>
    </citation>
    <scope>NUCLEOTIDE SEQUENCE [LARGE SCALE GENOMIC DNA]</scope>
    <source>
        <strain evidence="7 8">TUFC12733</strain>
    </source>
</reference>
<feature type="compositionally biased region" description="Low complexity" evidence="6">
    <location>
        <begin position="214"/>
        <end position="242"/>
    </location>
</feature>
<evidence type="ECO:0000256" key="1">
    <source>
        <dbReference type="ARBA" id="ARBA00004123"/>
    </source>
</evidence>
<feature type="compositionally biased region" description="Polar residues" evidence="6">
    <location>
        <begin position="168"/>
        <end position="202"/>
    </location>
</feature>
<evidence type="ECO:0000256" key="4">
    <source>
        <dbReference type="ARBA" id="ARBA00023187"/>
    </source>
</evidence>
<proteinExistence type="inferred from homology"/>
<feature type="region of interest" description="Disordered" evidence="6">
    <location>
        <begin position="151"/>
        <end position="339"/>
    </location>
</feature>
<evidence type="ECO:0000256" key="6">
    <source>
        <dbReference type="SAM" id="MobiDB-lite"/>
    </source>
</evidence>